<evidence type="ECO:0000256" key="5">
    <source>
        <dbReference type="ARBA" id="ARBA00022741"/>
    </source>
</evidence>
<keyword evidence="6 8" id="KW-0067">ATP-binding</keyword>
<dbReference type="GO" id="GO:0032267">
    <property type="term" value="F:tRNA(Ile)-lysidine synthase activity"/>
    <property type="evidence" value="ECO:0007669"/>
    <property type="project" value="UniProtKB-EC"/>
</dbReference>
<evidence type="ECO:0000313" key="10">
    <source>
        <dbReference type="EMBL" id="MDX8420577.1"/>
    </source>
</evidence>
<dbReference type="Pfam" id="PF11734">
    <property type="entry name" value="TilS_C"/>
    <property type="match status" value="1"/>
</dbReference>
<dbReference type="SMART" id="SM00977">
    <property type="entry name" value="TilS_C"/>
    <property type="match status" value="1"/>
</dbReference>
<dbReference type="NCBIfam" id="TIGR02432">
    <property type="entry name" value="lysidine_TilS_N"/>
    <property type="match status" value="1"/>
</dbReference>
<accession>A0AB35U7E1</accession>
<dbReference type="Gene3D" id="3.40.50.620">
    <property type="entry name" value="HUPs"/>
    <property type="match status" value="1"/>
</dbReference>
<dbReference type="GO" id="GO:0005737">
    <property type="term" value="C:cytoplasm"/>
    <property type="evidence" value="ECO:0007669"/>
    <property type="project" value="UniProtKB-SubCell"/>
</dbReference>
<evidence type="ECO:0000256" key="3">
    <source>
        <dbReference type="ARBA" id="ARBA00022598"/>
    </source>
</evidence>
<organism evidence="10 11">
    <name type="scientific">Grylomicrobium aquisgranensis</name>
    <dbReference type="NCBI Taxonomy" id="2926318"/>
    <lineage>
        <taxon>Bacteria</taxon>
        <taxon>Bacillati</taxon>
        <taxon>Bacillota</taxon>
        <taxon>Erysipelotrichia</taxon>
        <taxon>Erysipelotrichales</taxon>
        <taxon>Erysipelotrichaceae</taxon>
        <taxon>Grylomicrobium</taxon>
    </lineage>
</organism>
<keyword evidence="2 8" id="KW-0963">Cytoplasm</keyword>
<evidence type="ECO:0000256" key="1">
    <source>
        <dbReference type="ARBA" id="ARBA00004496"/>
    </source>
</evidence>
<comment type="domain">
    <text evidence="8">The N-terminal region contains the highly conserved SGGXDS motif, predicted to be a P-loop motif involved in ATP binding.</text>
</comment>
<evidence type="ECO:0000313" key="11">
    <source>
        <dbReference type="Proteomes" id="UP001286174"/>
    </source>
</evidence>
<protein>
    <recommendedName>
        <fullName evidence="8">tRNA(Ile)-lysidine synthase</fullName>
        <ecNumber evidence="8">6.3.4.19</ecNumber>
    </recommendedName>
    <alternativeName>
        <fullName evidence="8">tRNA(Ile)-2-lysyl-cytidine synthase</fullName>
    </alternativeName>
    <alternativeName>
        <fullName evidence="8">tRNA(Ile)-lysidine synthetase</fullName>
    </alternativeName>
</protein>
<keyword evidence="11" id="KW-1185">Reference proteome</keyword>
<keyword evidence="3 8" id="KW-0436">Ligase</keyword>
<comment type="subcellular location">
    <subcellularLocation>
        <location evidence="1 8">Cytoplasm</location>
    </subcellularLocation>
</comment>
<dbReference type="EC" id="6.3.4.19" evidence="8"/>
<keyword evidence="4 8" id="KW-0819">tRNA processing</keyword>
<dbReference type="InterPro" id="IPR012094">
    <property type="entry name" value="tRNA_Ile_lys_synt"/>
</dbReference>
<feature type="domain" description="Lysidine-tRNA(Ile) synthetase C-terminal" evidence="9">
    <location>
        <begin position="328"/>
        <end position="387"/>
    </location>
</feature>
<comment type="function">
    <text evidence="8">Ligates lysine onto the cytidine present at position 34 of the AUA codon-specific tRNA(Ile) that contains the anticodon CAU, in an ATP-dependent manner. Cytidine is converted to lysidine, thus changing the amino acid specificity of the tRNA from methionine to isoleucine.</text>
</comment>
<evidence type="ECO:0000256" key="4">
    <source>
        <dbReference type="ARBA" id="ARBA00022694"/>
    </source>
</evidence>
<dbReference type="InterPro" id="IPR012796">
    <property type="entry name" value="Lysidine-tRNA-synth_C"/>
</dbReference>
<dbReference type="PANTHER" id="PTHR43033:SF1">
    <property type="entry name" value="TRNA(ILE)-LYSIDINE SYNTHASE-RELATED"/>
    <property type="match status" value="1"/>
</dbReference>
<dbReference type="InterPro" id="IPR014729">
    <property type="entry name" value="Rossmann-like_a/b/a_fold"/>
</dbReference>
<reference evidence="10 11" key="1">
    <citation type="submission" date="2022-03" db="EMBL/GenBank/DDBJ databases">
        <title>Novel taxa within the pig intestine.</title>
        <authorList>
            <person name="Wylensek D."/>
            <person name="Bishof K."/>
            <person name="Afrizal A."/>
            <person name="Clavel T."/>
        </authorList>
    </citation>
    <scope>NUCLEOTIDE SEQUENCE [LARGE SCALE GENOMIC DNA]</scope>
    <source>
        <strain evidence="10 11">CLA-KB-P133</strain>
    </source>
</reference>
<evidence type="ECO:0000256" key="8">
    <source>
        <dbReference type="HAMAP-Rule" id="MF_01161"/>
    </source>
</evidence>
<dbReference type="SUPFAM" id="SSF56037">
    <property type="entry name" value="PheT/TilS domain"/>
    <property type="match status" value="1"/>
</dbReference>
<feature type="binding site" evidence="8">
    <location>
        <begin position="15"/>
        <end position="20"/>
    </location>
    <ligand>
        <name>ATP</name>
        <dbReference type="ChEBI" id="CHEBI:30616"/>
    </ligand>
</feature>
<dbReference type="HAMAP" id="MF_01161">
    <property type="entry name" value="tRNA_Ile_lys_synt"/>
    <property type="match status" value="1"/>
</dbReference>
<evidence type="ECO:0000256" key="7">
    <source>
        <dbReference type="ARBA" id="ARBA00048539"/>
    </source>
</evidence>
<keyword evidence="5 8" id="KW-0547">Nucleotide-binding</keyword>
<dbReference type="GO" id="GO:0006400">
    <property type="term" value="P:tRNA modification"/>
    <property type="evidence" value="ECO:0007669"/>
    <property type="project" value="UniProtKB-UniRule"/>
</dbReference>
<dbReference type="RefSeq" id="WP_370596695.1">
    <property type="nucleotide sequence ID" value="NZ_JALBUR010000049.1"/>
</dbReference>
<comment type="similarity">
    <text evidence="8">Belongs to the tRNA(Ile)-lysidine synthase family.</text>
</comment>
<gene>
    <name evidence="8 10" type="primary">tilS</name>
    <name evidence="10" type="ORF">MOZ60_10820</name>
</gene>
<evidence type="ECO:0000256" key="6">
    <source>
        <dbReference type="ARBA" id="ARBA00022840"/>
    </source>
</evidence>
<sequence length="409" mass="46875">MLEAYQGKRYVIGVSGGSDSMALLAMCVQEHISVLAAFVNYHQRKQADAEQAYVTSWCHAHHVPLAILDDPFTWSGNFEAAARTWRYDFFEKLVKENKYNGILVAHHQDDLIETWMMQKERGIVPKYYGLNAVSYWHDIPVYRPLLSYRKQELEAYCTKNQIVYFVDETNLHGENRRSQLRQEGNLSKQEREEILKEIETANADLALIREEAASCFEAGGIDLQAYLAKREEVRLSALRQYLDPDNHFSCTNKQMKEIDDLCHHDDFCLDFHGSLIGRENQHVYQVPAIGMYQDVYESICYGSFDRYVISSSGSTVEAVSVKEDDFPLMIRSVLPGDAIQMRFGHKSVHRFFVDRHVPRALRSGWPVVVNARGDLILVPGLGCDIHHYSIAPSMYVHARSLGELAAKHH</sequence>
<evidence type="ECO:0000256" key="2">
    <source>
        <dbReference type="ARBA" id="ARBA00022490"/>
    </source>
</evidence>
<dbReference type="AlphaFoldDB" id="A0AB35U7E1"/>
<dbReference type="NCBIfam" id="TIGR02433">
    <property type="entry name" value="lysidine_TilS_C"/>
    <property type="match status" value="1"/>
</dbReference>
<dbReference type="InterPro" id="IPR012795">
    <property type="entry name" value="tRNA_Ile_lys_synt_N"/>
</dbReference>
<dbReference type="GO" id="GO:0005524">
    <property type="term" value="F:ATP binding"/>
    <property type="evidence" value="ECO:0007669"/>
    <property type="project" value="UniProtKB-UniRule"/>
</dbReference>
<comment type="catalytic activity">
    <reaction evidence="7 8">
        <text>cytidine(34) in tRNA(Ile2) + L-lysine + ATP = lysidine(34) in tRNA(Ile2) + AMP + diphosphate + H(+)</text>
        <dbReference type="Rhea" id="RHEA:43744"/>
        <dbReference type="Rhea" id="RHEA-COMP:10625"/>
        <dbReference type="Rhea" id="RHEA-COMP:10670"/>
        <dbReference type="ChEBI" id="CHEBI:15378"/>
        <dbReference type="ChEBI" id="CHEBI:30616"/>
        <dbReference type="ChEBI" id="CHEBI:32551"/>
        <dbReference type="ChEBI" id="CHEBI:33019"/>
        <dbReference type="ChEBI" id="CHEBI:82748"/>
        <dbReference type="ChEBI" id="CHEBI:83665"/>
        <dbReference type="ChEBI" id="CHEBI:456215"/>
        <dbReference type="EC" id="6.3.4.19"/>
    </reaction>
</comment>
<dbReference type="InterPro" id="IPR011063">
    <property type="entry name" value="TilS/TtcA_N"/>
</dbReference>
<dbReference type="Pfam" id="PF01171">
    <property type="entry name" value="ATP_bind_3"/>
    <property type="match status" value="1"/>
</dbReference>
<dbReference type="EMBL" id="JALBUR010000049">
    <property type="protein sequence ID" value="MDX8420577.1"/>
    <property type="molecule type" value="Genomic_DNA"/>
</dbReference>
<comment type="caution">
    <text evidence="10">The sequence shown here is derived from an EMBL/GenBank/DDBJ whole genome shotgun (WGS) entry which is preliminary data.</text>
</comment>
<dbReference type="CDD" id="cd01992">
    <property type="entry name" value="TilS_N"/>
    <property type="match status" value="1"/>
</dbReference>
<evidence type="ECO:0000259" key="9">
    <source>
        <dbReference type="SMART" id="SM00977"/>
    </source>
</evidence>
<dbReference type="Proteomes" id="UP001286174">
    <property type="component" value="Unassembled WGS sequence"/>
</dbReference>
<dbReference type="PANTHER" id="PTHR43033">
    <property type="entry name" value="TRNA(ILE)-LYSIDINE SYNTHASE-RELATED"/>
    <property type="match status" value="1"/>
</dbReference>
<dbReference type="SUPFAM" id="SSF52402">
    <property type="entry name" value="Adenine nucleotide alpha hydrolases-like"/>
    <property type="match status" value="1"/>
</dbReference>
<proteinExistence type="inferred from homology"/>
<name>A0AB35U7E1_9FIRM</name>